<dbReference type="AlphaFoldDB" id="A0A921PZ29"/>
<reference evidence="2" key="2">
    <citation type="submission" date="2020-10" db="EMBL/GenBank/DDBJ databases">
        <authorList>
            <person name="Cooper E.A."/>
            <person name="Brenton Z.W."/>
            <person name="Flinn B.S."/>
            <person name="Jenkins J."/>
            <person name="Shu S."/>
            <person name="Flowers D."/>
            <person name="Luo F."/>
            <person name="Wang Y."/>
            <person name="Xia P."/>
            <person name="Barry K."/>
            <person name="Daum C."/>
            <person name="Lipzen A."/>
            <person name="Yoshinaga Y."/>
            <person name="Schmutz J."/>
            <person name="Saski C."/>
            <person name="Vermerris W."/>
            <person name="Kresovich S."/>
        </authorList>
    </citation>
    <scope>NUCLEOTIDE SEQUENCE</scope>
</reference>
<dbReference type="EMBL" id="CM027689">
    <property type="protein sequence ID" value="KAG0512431.1"/>
    <property type="molecule type" value="Genomic_DNA"/>
</dbReference>
<sequence length="86" mass="9810">MNMTDRFGALMLMLFLFVFLAQCRPHEELVVVGTAMDRPVPSPDHCIVAHDDNRELYCCGHMRCLVCYDTRDKCKAKCQGPLTICN</sequence>
<name>A0A921PZ29_SORBI</name>
<feature type="chain" id="PRO_5037160214" evidence="1">
    <location>
        <begin position="24"/>
        <end position="86"/>
    </location>
</feature>
<feature type="signal peptide" evidence="1">
    <location>
        <begin position="1"/>
        <end position="23"/>
    </location>
</feature>
<dbReference type="Proteomes" id="UP000807115">
    <property type="component" value="Chromosome 10"/>
</dbReference>
<organism evidence="2 3">
    <name type="scientific">Sorghum bicolor</name>
    <name type="common">Sorghum</name>
    <name type="synonym">Sorghum vulgare</name>
    <dbReference type="NCBI Taxonomy" id="4558"/>
    <lineage>
        <taxon>Eukaryota</taxon>
        <taxon>Viridiplantae</taxon>
        <taxon>Streptophyta</taxon>
        <taxon>Embryophyta</taxon>
        <taxon>Tracheophyta</taxon>
        <taxon>Spermatophyta</taxon>
        <taxon>Magnoliopsida</taxon>
        <taxon>Liliopsida</taxon>
        <taxon>Poales</taxon>
        <taxon>Poaceae</taxon>
        <taxon>PACMAD clade</taxon>
        <taxon>Panicoideae</taxon>
        <taxon>Andropogonodae</taxon>
        <taxon>Andropogoneae</taxon>
        <taxon>Sorghinae</taxon>
        <taxon>Sorghum</taxon>
    </lineage>
</organism>
<keyword evidence="1" id="KW-0732">Signal</keyword>
<dbReference type="Gramene" id="EER89072">
    <property type="protein sequence ID" value="EER89072"/>
    <property type="gene ID" value="SORBI_3010G010600"/>
</dbReference>
<proteinExistence type="predicted"/>
<accession>A0A921PZ29</accession>
<evidence type="ECO:0000313" key="3">
    <source>
        <dbReference type="Proteomes" id="UP000807115"/>
    </source>
</evidence>
<protein>
    <submittedName>
        <fullName evidence="2">Uncharacterized protein</fullName>
    </submittedName>
</protein>
<reference evidence="2" key="1">
    <citation type="journal article" date="2019" name="BMC Genomics">
        <title>A new reference genome for Sorghum bicolor reveals high levels of sequence similarity between sweet and grain genotypes: implications for the genetics of sugar metabolism.</title>
        <authorList>
            <person name="Cooper E.A."/>
            <person name="Brenton Z.W."/>
            <person name="Flinn B.S."/>
            <person name="Jenkins J."/>
            <person name="Shu S."/>
            <person name="Flowers D."/>
            <person name="Luo F."/>
            <person name="Wang Y."/>
            <person name="Xia P."/>
            <person name="Barry K."/>
            <person name="Daum C."/>
            <person name="Lipzen A."/>
            <person name="Yoshinaga Y."/>
            <person name="Schmutz J."/>
            <person name="Saski C."/>
            <person name="Vermerris W."/>
            <person name="Kresovich S."/>
        </authorList>
    </citation>
    <scope>NUCLEOTIDE SEQUENCE</scope>
</reference>
<evidence type="ECO:0000313" key="2">
    <source>
        <dbReference type="EMBL" id="KAG0512431.1"/>
    </source>
</evidence>
<evidence type="ECO:0000256" key="1">
    <source>
        <dbReference type="SAM" id="SignalP"/>
    </source>
</evidence>
<gene>
    <name evidence="2" type="ORF">BDA96_10G012600</name>
</gene>
<comment type="caution">
    <text evidence="2">The sequence shown here is derived from an EMBL/GenBank/DDBJ whole genome shotgun (WGS) entry which is preliminary data.</text>
</comment>